<keyword evidence="1" id="KW-0963">Cytoplasm</keyword>
<feature type="domain" description="Tetrapyrrole methylase" evidence="6">
    <location>
        <begin position="57"/>
        <end position="215"/>
    </location>
</feature>
<gene>
    <name evidence="7" type="ORF">FGKAn22_12990</name>
</gene>
<dbReference type="PANTHER" id="PTHR46111:SF2">
    <property type="entry name" value="SAM-DEPENDENT METHYLTRANSFERASE"/>
    <property type="match status" value="1"/>
</dbReference>
<dbReference type="SUPFAM" id="SSF53790">
    <property type="entry name" value="Tetrapyrrole methylase"/>
    <property type="match status" value="1"/>
</dbReference>
<evidence type="ECO:0000313" key="7">
    <source>
        <dbReference type="EMBL" id="BBI99606.1"/>
    </source>
</evidence>
<evidence type="ECO:0000259" key="6">
    <source>
        <dbReference type="Pfam" id="PF00590"/>
    </source>
</evidence>
<evidence type="ECO:0000256" key="2">
    <source>
        <dbReference type="ARBA" id="ARBA00022552"/>
    </source>
</evidence>
<dbReference type="InterPro" id="IPR014776">
    <property type="entry name" value="4pyrrole_Mease_sub2"/>
</dbReference>
<keyword evidence="3" id="KW-0489">Methyltransferase</keyword>
<evidence type="ECO:0000256" key="5">
    <source>
        <dbReference type="ARBA" id="ARBA00022691"/>
    </source>
</evidence>
<dbReference type="GO" id="GO:0008168">
    <property type="term" value="F:methyltransferase activity"/>
    <property type="evidence" value="ECO:0007669"/>
    <property type="project" value="UniProtKB-KW"/>
</dbReference>
<accession>A0AAN1W0F8</accession>
<dbReference type="InterPro" id="IPR014777">
    <property type="entry name" value="4pyrrole_Mease_sub1"/>
</dbReference>
<dbReference type="InterPro" id="IPR008189">
    <property type="entry name" value="rRNA_ssu_MeTfrase_I"/>
</dbReference>
<reference evidence="7 8" key="1">
    <citation type="submission" date="2019-03" db="EMBL/GenBank/DDBJ databases">
        <title>Complete genome sequence of Ferrigenium kumadai strain An22, a microaerophilic iron-oxidizing bacterium isolated from a paddy field soil.</title>
        <authorList>
            <person name="Watanabe T."/>
            <person name="Asakawa S."/>
        </authorList>
    </citation>
    <scope>NUCLEOTIDE SEQUENCE [LARGE SCALE GENOMIC DNA]</scope>
    <source>
        <strain evidence="7 8">An22</strain>
    </source>
</reference>
<evidence type="ECO:0000256" key="4">
    <source>
        <dbReference type="ARBA" id="ARBA00022679"/>
    </source>
</evidence>
<protein>
    <recommendedName>
        <fullName evidence="6">Tetrapyrrole methylase domain-containing protein</fullName>
    </recommendedName>
</protein>
<dbReference type="GO" id="GO:0032259">
    <property type="term" value="P:methylation"/>
    <property type="evidence" value="ECO:0007669"/>
    <property type="project" value="UniProtKB-KW"/>
</dbReference>
<keyword evidence="5" id="KW-0949">S-adenosyl-L-methionine</keyword>
<evidence type="ECO:0000313" key="8">
    <source>
        <dbReference type="Proteomes" id="UP001319121"/>
    </source>
</evidence>
<organism evidence="7 8">
    <name type="scientific">Ferrigenium kumadai</name>
    <dbReference type="NCBI Taxonomy" id="1682490"/>
    <lineage>
        <taxon>Bacteria</taxon>
        <taxon>Pseudomonadati</taxon>
        <taxon>Pseudomonadota</taxon>
        <taxon>Betaproteobacteria</taxon>
        <taxon>Nitrosomonadales</taxon>
        <taxon>Gallionellaceae</taxon>
        <taxon>Ferrigenium</taxon>
    </lineage>
</organism>
<dbReference type="EMBL" id="AP019536">
    <property type="protein sequence ID" value="BBI99606.1"/>
    <property type="molecule type" value="Genomic_DNA"/>
</dbReference>
<dbReference type="Pfam" id="PF00590">
    <property type="entry name" value="TP_methylase"/>
    <property type="match status" value="1"/>
</dbReference>
<dbReference type="PANTHER" id="PTHR46111">
    <property type="entry name" value="RIBOSOMAL RNA SMALL SUBUNIT METHYLTRANSFERASE I"/>
    <property type="match status" value="1"/>
</dbReference>
<dbReference type="GO" id="GO:0006364">
    <property type="term" value="P:rRNA processing"/>
    <property type="evidence" value="ECO:0007669"/>
    <property type="project" value="UniProtKB-KW"/>
</dbReference>
<dbReference type="PIRSF" id="PIRSF005917">
    <property type="entry name" value="MTase_YraL"/>
    <property type="match status" value="1"/>
</dbReference>
<evidence type="ECO:0000256" key="3">
    <source>
        <dbReference type="ARBA" id="ARBA00022603"/>
    </source>
</evidence>
<dbReference type="KEGG" id="fku:FGKAn22_12990"/>
<dbReference type="InterPro" id="IPR000878">
    <property type="entry name" value="4pyrrol_Mease"/>
</dbReference>
<dbReference type="CDD" id="cd11649">
    <property type="entry name" value="RsmI_like"/>
    <property type="match status" value="1"/>
</dbReference>
<dbReference type="AlphaFoldDB" id="A0AAN1W0F8"/>
<dbReference type="Gene3D" id="3.30.950.10">
    <property type="entry name" value="Methyltransferase, Cobalt-precorrin-4 Transmethylase, Domain 2"/>
    <property type="match status" value="1"/>
</dbReference>
<keyword evidence="4" id="KW-0808">Transferase</keyword>
<keyword evidence="8" id="KW-1185">Reference proteome</keyword>
<dbReference type="InterPro" id="IPR035996">
    <property type="entry name" value="4pyrrol_Methylase_sf"/>
</dbReference>
<keyword evidence="2" id="KW-0698">rRNA processing</keyword>
<dbReference type="Proteomes" id="UP001319121">
    <property type="component" value="Chromosome"/>
</dbReference>
<sequence length="238" mass="26081">MTKGTLYLIPCTLGDTPAEQVLPQHVIDIARKLKHYVVEQPKTSRQFLSALKHEQPIQSLQFATLNEHTQARELNDLLAPLLAGEDVGIISEAGCPGIADPGADLVNLAHRNGIRVVPLVGPSSILLSLMASGLNGQCFAFHGYLPIAETDRKKAITTLEAESAKRHQTQLFIETPYRNEKLFGALLAQCRPQTLLCVASDITLPGEQILTRSIAQWKAMPPPQLNKRPSLFLLLARS</sequence>
<evidence type="ECO:0000256" key="1">
    <source>
        <dbReference type="ARBA" id="ARBA00022490"/>
    </source>
</evidence>
<name>A0AAN1W0F8_9PROT</name>
<proteinExistence type="predicted"/>
<dbReference type="RefSeq" id="WP_212784849.1">
    <property type="nucleotide sequence ID" value="NZ_AP019536.1"/>
</dbReference>
<dbReference type="Gene3D" id="3.40.1010.10">
    <property type="entry name" value="Cobalt-precorrin-4 Transmethylase, Domain 1"/>
    <property type="match status" value="1"/>
</dbReference>